<comment type="subcellular location">
    <subcellularLocation>
        <location evidence="1">Membrane</location>
    </subcellularLocation>
</comment>
<feature type="region of interest" description="Disordered" evidence="14">
    <location>
        <begin position="491"/>
        <end position="516"/>
    </location>
</feature>
<evidence type="ECO:0000256" key="8">
    <source>
        <dbReference type="ARBA" id="ARBA00023136"/>
    </source>
</evidence>
<keyword evidence="7 15" id="KW-1133">Transmembrane helix</keyword>
<dbReference type="Proteomes" id="UP000014500">
    <property type="component" value="Unassembled WGS sequence"/>
</dbReference>
<dbReference type="SMART" id="SM00423">
    <property type="entry name" value="PSI"/>
    <property type="match status" value="1"/>
</dbReference>
<dbReference type="PhylomeDB" id="T1JFQ1"/>
<dbReference type="Pfam" id="PF01403">
    <property type="entry name" value="Sema"/>
    <property type="match status" value="1"/>
</dbReference>
<dbReference type="GO" id="GO:0030215">
    <property type="term" value="F:semaphorin receptor binding"/>
    <property type="evidence" value="ECO:0007669"/>
    <property type="project" value="InterPro"/>
</dbReference>
<dbReference type="FunFam" id="3.30.1680.10:FF:000016">
    <property type="entry name" value="Putative Semaphorin-6B"/>
    <property type="match status" value="1"/>
</dbReference>
<comment type="caution">
    <text evidence="13">Lacks conserved residue(s) required for the propagation of feature annotation.</text>
</comment>
<feature type="region of interest" description="Disordered" evidence="14">
    <location>
        <begin position="630"/>
        <end position="649"/>
    </location>
</feature>
<name>T1JFQ1_STRMM</name>
<dbReference type="HOGENOM" id="CLU_009051_7_0_1"/>
<dbReference type="InterPro" id="IPR002165">
    <property type="entry name" value="Plexin_repeat"/>
</dbReference>
<keyword evidence="9" id="KW-1015">Disulfide bond</keyword>
<feature type="compositionally biased region" description="Polar residues" evidence="14">
    <location>
        <begin position="630"/>
        <end position="643"/>
    </location>
</feature>
<keyword evidence="5" id="KW-0221">Differentiation</keyword>
<dbReference type="InterPro" id="IPR027231">
    <property type="entry name" value="Semaphorin"/>
</dbReference>
<evidence type="ECO:0000313" key="17">
    <source>
        <dbReference type="EnsemblMetazoa" id="SMAR012665-PA"/>
    </source>
</evidence>
<dbReference type="EMBL" id="JH432185">
    <property type="status" value="NOT_ANNOTATED_CDS"/>
    <property type="molecule type" value="Genomic_DNA"/>
</dbReference>
<sequence length="649" mass="72541">MKASSSSQTDYEVKRFYGNKSHFDYFKLLERDGESLLDDCQNYIRVLLKHDKGLLICGTNAYKPMCRYYHYQDDEYKYNREISGQGLCPYDPNHNSTAIYADGELYVATMADFSANDPLIYREPLRTEQFDPKHLNAPNFVSSLSFGDFVFFFFRETAIEYINCGKTVYSRVARVCKRDQGGPNKFGSRWTSFLKARLNCSVGGEFPFYFNEIQSTSQVVEGVYGGKKAQLVYGVFTTPSNSISGSAVCAFRLRDILATFDGSFKEQEGMNFNWLPVVSYKVPEPRPGQCVNDSRTLPDVPLNFIKSHTLMDQAVPAFWGHPIAIRTSLKSRFTQIAVDPQVKTPDGKTYDVLFIGTDSGKVLKAVNSESPSIDKTVNTVVIEEIQVFAKNVSITNLRVYRTVDPNTGLEQGQLIVVSDDEILSIKLERCYTDRIASCSECVALKDPYCAWDEKNQKCTSAGSPRWSAGQSFLQNVALGYHARCPDGKCHAFNTPQRSPQQNPSRPGRHNDLMGNSIPTSLAEIDHKGPAFGASRDSERIYTAETLALAVGTSIAASLLLGFVTGYFFRRRCRSDQVDTPYGADLYVEQRRSVSRMSHDAPPPPMNLMNHADAFLPPSSNNKTINLVLNVNPKNGKNANSSADNKPVQK</sequence>
<dbReference type="GO" id="GO:0007411">
    <property type="term" value="P:axon guidance"/>
    <property type="evidence" value="ECO:0007669"/>
    <property type="project" value="TreeGrafter"/>
</dbReference>
<accession>T1JFQ1</accession>
<evidence type="ECO:0000256" key="15">
    <source>
        <dbReference type="SAM" id="Phobius"/>
    </source>
</evidence>
<dbReference type="InterPro" id="IPR016201">
    <property type="entry name" value="PSI"/>
</dbReference>
<evidence type="ECO:0000256" key="13">
    <source>
        <dbReference type="PROSITE-ProRule" id="PRU00352"/>
    </source>
</evidence>
<keyword evidence="8 15" id="KW-0472">Membrane</keyword>
<evidence type="ECO:0000256" key="12">
    <source>
        <dbReference type="ARBA" id="ARBA00083066"/>
    </source>
</evidence>
<dbReference type="PROSITE" id="PS51004">
    <property type="entry name" value="SEMA"/>
    <property type="match status" value="1"/>
</dbReference>
<evidence type="ECO:0000256" key="1">
    <source>
        <dbReference type="ARBA" id="ARBA00004370"/>
    </source>
</evidence>
<dbReference type="PANTHER" id="PTHR11036:SF127">
    <property type="entry name" value="SEMAPHORIN-1A"/>
    <property type="match status" value="1"/>
</dbReference>
<dbReference type="GO" id="GO:0030335">
    <property type="term" value="P:positive regulation of cell migration"/>
    <property type="evidence" value="ECO:0007669"/>
    <property type="project" value="TreeGrafter"/>
</dbReference>
<evidence type="ECO:0000256" key="7">
    <source>
        <dbReference type="ARBA" id="ARBA00022989"/>
    </source>
</evidence>
<keyword evidence="6" id="KW-0524">Neurogenesis</keyword>
<evidence type="ECO:0000256" key="10">
    <source>
        <dbReference type="ARBA" id="ARBA00023180"/>
    </source>
</evidence>
<dbReference type="GO" id="GO:0005886">
    <property type="term" value="C:plasma membrane"/>
    <property type="evidence" value="ECO:0007669"/>
    <property type="project" value="TreeGrafter"/>
</dbReference>
<dbReference type="STRING" id="126957.T1JFQ1"/>
<dbReference type="EnsemblMetazoa" id="SMAR012665-RA">
    <property type="protein sequence ID" value="SMAR012665-PA"/>
    <property type="gene ID" value="SMAR012665"/>
</dbReference>
<dbReference type="GO" id="GO:0071526">
    <property type="term" value="P:semaphorin-plexin signaling pathway"/>
    <property type="evidence" value="ECO:0007669"/>
    <property type="project" value="TreeGrafter"/>
</dbReference>
<evidence type="ECO:0000256" key="4">
    <source>
        <dbReference type="ARBA" id="ARBA00022692"/>
    </source>
</evidence>
<evidence type="ECO:0000256" key="5">
    <source>
        <dbReference type="ARBA" id="ARBA00022782"/>
    </source>
</evidence>
<evidence type="ECO:0000256" key="3">
    <source>
        <dbReference type="ARBA" id="ARBA00022473"/>
    </source>
</evidence>
<dbReference type="eggNOG" id="KOG3611">
    <property type="taxonomic scope" value="Eukaryota"/>
</dbReference>
<dbReference type="InterPro" id="IPR015943">
    <property type="entry name" value="WD40/YVTN_repeat-like_dom_sf"/>
</dbReference>
<keyword evidence="3" id="KW-0217">Developmental protein</keyword>
<evidence type="ECO:0000256" key="9">
    <source>
        <dbReference type="ARBA" id="ARBA00023157"/>
    </source>
</evidence>
<evidence type="ECO:0000256" key="6">
    <source>
        <dbReference type="ARBA" id="ARBA00022902"/>
    </source>
</evidence>
<proteinExistence type="inferred from homology"/>
<dbReference type="Pfam" id="PF01437">
    <property type="entry name" value="PSI"/>
    <property type="match status" value="1"/>
</dbReference>
<feature type="compositionally biased region" description="Low complexity" evidence="14">
    <location>
        <begin position="495"/>
        <end position="505"/>
    </location>
</feature>
<dbReference type="Gene3D" id="3.30.1680.10">
    <property type="entry name" value="ligand-binding face of the semaphorins, domain 2"/>
    <property type="match status" value="1"/>
</dbReference>
<evidence type="ECO:0000259" key="16">
    <source>
        <dbReference type="PROSITE" id="PS51004"/>
    </source>
</evidence>
<keyword evidence="10" id="KW-0325">Glycoprotein</keyword>
<feature type="transmembrane region" description="Helical" evidence="15">
    <location>
        <begin position="546"/>
        <end position="568"/>
    </location>
</feature>
<evidence type="ECO:0000256" key="11">
    <source>
        <dbReference type="ARBA" id="ARBA00074143"/>
    </source>
</evidence>
<reference evidence="18" key="1">
    <citation type="submission" date="2011-05" db="EMBL/GenBank/DDBJ databases">
        <authorList>
            <person name="Richards S.R."/>
            <person name="Qu J."/>
            <person name="Jiang H."/>
            <person name="Jhangiani S.N."/>
            <person name="Agravi P."/>
            <person name="Goodspeed R."/>
            <person name="Gross S."/>
            <person name="Mandapat C."/>
            <person name="Jackson L."/>
            <person name="Mathew T."/>
            <person name="Pu L."/>
            <person name="Thornton R."/>
            <person name="Saada N."/>
            <person name="Wilczek-Boney K.B."/>
            <person name="Lee S."/>
            <person name="Kovar C."/>
            <person name="Wu Y."/>
            <person name="Scherer S.E."/>
            <person name="Worley K.C."/>
            <person name="Muzny D.M."/>
            <person name="Gibbs R."/>
        </authorList>
    </citation>
    <scope>NUCLEOTIDE SEQUENCE</scope>
    <source>
        <strain evidence="18">Brora</strain>
    </source>
</reference>
<dbReference type="Gene3D" id="2.130.10.10">
    <property type="entry name" value="YVTN repeat-like/Quinoprotein amine dehydrogenase"/>
    <property type="match status" value="1"/>
</dbReference>
<dbReference type="FunFam" id="2.130.10.10:FF:000346">
    <property type="entry name" value="Sema-1a, isoform D"/>
    <property type="match status" value="1"/>
</dbReference>
<dbReference type="AlphaFoldDB" id="T1JFQ1"/>
<evidence type="ECO:0000256" key="14">
    <source>
        <dbReference type="SAM" id="MobiDB-lite"/>
    </source>
</evidence>
<dbReference type="SMART" id="SM00630">
    <property type="entry name" value="Sema"/>
    <property type="match status" value="1"/>
</dbReference>
<keyword evidence="18" id="KW-1185">Reference proteome</keyword>
<protein>
    <recommendedName>
        <fullName evidence="11">Semaphorin-1A</fullName>
    </recommendedName>
    <alternativeName>
        <fullName evidence="12">Semaphorin-I</fullName>
    </alternativeName>
</protein>
<dbReference type="OMA" id="WERQLEP"/>
<comment type="similarity">
    <text evidence="2">Belongs to the semaphorin family.</text>
</comment>
<evidence type="ECO:0000313" key="18">
    <source>
        <dbReference type="Proteomes" id="UP000014500"/>
    </source>
</evidence>
<evidence type="ECO:0000256" key="2">
    <source>
        <dbReference type="ARBA" id="ARBA00009492"/>
    </source>
</evidence>
<dbReference type="InterPro" id="IPR001627">
    <property type="entry name" value="Semap_dom"/>
</dbReference>
<dbReference type="GO" id="GO:0045499">
    <property type="term" value="F:chemorepellent activity"/>
    <property type="evidence" value="ECO:0007669"/>
    <property type="project" value="TreeGrafter"/>
</dbReference>
<dbReference type="PANTHER" id="PTHR11036">
    <property type="entry name" value="SEMAPHORIN"/>
    <property type="match status" value="1"/>
</dbReference>
<dbReference type="InterPro" id="IPR036352">
    <property type="entry name" value="Semap_dom_sf"/>
</dbReference>
<feature type="domain" description="Sema" evidence="16">
    <location>
        <begin position="1"/>
        <end position="427"/>
    </location>
</feature>
<dbReference type="SUPFAM" id="SSF101912">
    <property type="entry name" value="Sema domain"/>
    <property type="match status" value="1"/>
</dbReference>
<organism evidence="17 18">
    <name type="scientific">Strigamia maritima</name>
    <name type="common">European centipede</name>
    <name type="synonym">Geophilus maritimus</name>
    <dbReference type="NCBI Taxonomy" id="126957"/>
    <lineage>
        <taxon>Eukaryota</taxon>
        <taxon>Metazoa</taxon>
        <taxon>Ecdysozoa</taxon>
        <taxon>Arthropoda</taxon>
        <taxon>Myriapoda</taxon>
        <taxon>Chilopoda</taxon>
        <taxon>Pleurostigmophora</taxon>
        <taxon>Geophilomorpha</taxon>
        <taxon>Linotaeniidae</taxon>
        <taxon>Strigamia</taxon>
    </lineage>
</organism>
<keyword evidence="4 15" id="KW-0812">Transmembrane</keyword>
<reference evidence="17" key="2">
    <citation type="submission" date="2015-02" db="UniProtKB">
        <authorList>
            <consortium name="EnsemblMetazoa"/>
        </authorList>
    </citation>
    <scope>IDENTIFICATION</scope>
</reference>
<dbReference type="SUPFAM" id="SSF103575">
    <property type="entry name" value="Plexin repeat"/>
    <property type="match status" value="1"/>
</dbReference>